<accession>A0A9W4WVD7</accession>
<name>A0A9W4WVD7_9GLOM</name>
<dbReference type="GO" id="GO:0004674">
    <property type="term" value="F:protein serine/threonine kinase activity"/>
    <property type="evidence" value="ECO:0007669"/>
    <property type="project" value="TreeGrafter"/>
</dbReference>
<gene>
    <name evidence="2" type="ORF">FWILDA_LOCUS14193</name>
</gene>
<dbReference type="Gene3D" id="1.10.510.10">
    <property type="entry name" value="Transferase(Phosphotransferase) domain 1"/>
    <property type="match status" value="3"/>
</dbReference>
<dbReference type="Proteomes" id="UP001153678">
    <property type="component" value="Unassembled WGS sequence"/>
</dbReference>
<dbReference type="InterPro" id="IPR051681">
    <property type="entry name" value="Ser/Thr_Kinases-Pseudokinases"/>
</dbReference>
<proteinExistence type="predicted"/>
<comment type="caution">
    <text evidence="2">The sequence shown here is derived from an EMBL/GenBank/DDBJ whole genome shotgun (WGS) entry which is preliminary data.</text>
</comment>
<dbReference type="InterPro" id="IPR001245">
    <property type="entry name" value="Ser-Thr/Tyr_kinase_cat_dom"/>
</dbReference>
<dbReference type="InterPro" id="IPR000719">
    <property type="entry name" value="Prot_kinase_dom"/>
</dbReference>
<feature type="non-terminal residue" evidence="2">
    <location>
        <position position="331"/>
    </location>
</feature>
<evidence type="ECO:0000313" key="3">
    <source>
        <dbReference type="Proteomes" id="UP001153678"/>
    </source>
</evidence>
<sequence length="331" mass="38528">PEVLRGQPYTLASDIYSFSIIIWEFKYGIPPFDNEAHDFQLSLNICKGKRPKIIKNIPQCYNNLMKKCWDMNPLKRPTASEIKRIIENWKENIIEEDFKKELKDDILDFYKADKIIKWKSSINLSVSKIINNELTLKFHLNPLIDTNFKSLAWINKKMLAFQISEGLNYLHNENILHRDLVNDIDDPVVLSIAIAKGAREATINNTPEDYEKLYKQCWDSEPGKRPTINIILENIKKFIIENLYQTCLDSNPEKEPTIYEVLEVSKTMGLLGLPFEELFQKYFDKCPNKAEINVNDNNISAEESFNSISEMQSDELDLDNIQSKSYSDLCL</sequence>
<dbReference type="PROSITE" id="PS50011">
    <property type="entry name" value="PROTEIN_KINASE_DOM"/>
    <property type="match status" value="1"/>
</dbReference>
<keyword evidence="3" id="KW-1185">Reference proteome</keyword>
<dbReference type="InterPro" id="IPR011009">
    <property type="entry name" value="Kinase-like_dom_sf"/>
</dbReference>
<dbReference type="Pfam" id="PF07714">
    <property type="entry name" value="PK_Tyr_Ser-Thr"/>
    <property type="match status" value="2"/>
</dbReference>
<organism evidence="2 3">
    <name type="scientific">Funneliformis geosporum</name>
    <dbReference type="NCBI Taxonomy" id="1117311"/>
    <lineage>
        <taxon>Eukaryota</taxon>
        <taxon>Fungi</taxon>
        <taxon>Fungi incertae sedis</taxon>
        <taxon>Mucoromycota</taxon>
        <taxon>Glomeromycotina</taxon>
        <taxon>Glomeromycetes</taxon>
        <taxon>Glomerales</taxon>
        <taxon>Glomeraceae</taxon>
        <taxon>Funneliformis</taxon>
    </lineage>
</organism>
<dbReference type="PANTHER" id="PTHR44329">
    <property type="entry name" value="SERINE/THREONINE-PROTEIN KINASE TNNI3K-RELATED"/>
    <property type="match status" value="1"/>
</dbReference>
<dbReference type="SUPFAM" id="SSF56112">
    <property type="entry name" value="Protein kinase-like (PK-like)"/>
    <property type="match status" value="2"/>
</dbReference>
<dbReference type="AlphaFoldDB" id="A0A9W4WVD7"/>
<evidence type="ECO:0000313" key="2">
    <source>
        <dbReference type="EMBL" id="CAI2189666.1"/>
    </source>
</evidence>
<reference evidence="2" key="1">
    <citation type="submission" date="2022-08" db="EMBL/GenBank/DDBJ databases">
        <authorList>
            <person name="Kallberg Y."/>
            <person name="Tangrot J."/>
            <person name="Rosling A."/>
        </authorList>
    </citation>
    <scope>NUCLEOTIDE SEQUENCE</scope>
    <source>
        <strain evidence="2">Wild A</strain>
    </source>
</reference>
<feature type="domain" description="Protein kinase" evidence="1">
    <location>
        <begin position="1"/>
        <end position="90"/>
    </location>
</feature>
<protein>
    <submittedName>
        <fullName evidence="2">4831_t:CDS:1</fullName>
    </submittedName>
</protein>
<dbReference type="EMBL" id="CAMKVN010005971">
    <property type="protein sequence ID" value="CAI2189666.1"/>
    <property type="molecule type" value="Genomic_DNA"/>
</dbReference>
<dbReference type="GO" id="GO:0005524">
    <property type="term" value="F:ATP binding"/>
    <property type="evidence" value="ECO:0007669"/>
    <property type="project" value="InterPro"/>
</dbReference>
<evidence type="ECO:0000259" key="1">
    <source>
        <dbReference type="PROSITE" id="PS50011"/>
    </source>
</evidence>